<dbReference type="Pfam" id="PF04542">
    <property type="entry name" value="Sigma70_r2"/>
    <property type="match status" value="1"/>
</dbReference>
<keyword evidence="5" id="KW-0175">Coiled coil</keyword>
<dbReference type="InterPro" id="IPR036388">
    <property type="entry name" value="WH-like_DNA-bd_sf"/>
</dbReference>
<dbReference type="PANTHER" id="PTHR30603">
    <property type="entry name" value="RNA POLYMERASE SIGMA FACTOR RPO"/>
    <property type="match status" value="1"/>
</dbReference>
<dbReference type="EMBL" id="LAZR01009047">
    <property type="protein sequence ID" value="KKM75016.1"/>
    <property type="molecule type" value="Genomic_DNA"/>
</dbReference>
<dbReference type="InterPro" id="IPR000943">
    <property type="entry name" value="RNA_pol_sigma70"/>
</dbReference>
<dbReference type="InterPro" id="IPR013325">
    <property type="entry name" value="RNA_pol_sigma_r2"/>
</dbReference>
<organism evidence="7">
    <name type="scientific">marine sediment metagenome</name>
    <dbReference type="NCBI Taxonomy" id="412755"/>
    <lineage>
        <taxon>unclassified sequences</taxon>
        <taxon>metagenomes</taxon>
        <taxon>ecological metagenomes</taxon>
    </lineage>
</organism>
<comment type="caution">
    <text evidence="7">The sequence shown here is derived from an EMBL/GenBank/DDBJ whole genome shotgun (WGS) entry which is preliminary data.</text>
</comment>
<dbReference type="SUPFAM" id="SSF88659">
    <property type="entry name" value="Sigma3 and sigma4 domains of RNA polymerase sigma factors"/>
    <property type="match status" value="2"/>
</dbReference>
<dbReference type="PANTHER" id="PTHR30603:SF47">
    <property type="entry name" value="RNA POLYMERASE SIGMA FACTOR SIGD, CHLOROPLASTIC"/>
    <property type="match status" value="1"/>
</dbReference>
<dbReference type="Gene3D" id="1.10.10.10">
    <property type="entry name" value="Winged helix-like DNA-binding domain superfamily/Winged helix DNA-binding domain"/>
    <property type="match status" value="2"/>
</dbReference>
<evidence type="ECO:0000256" key="1">
    <source>
        <dbReference type="ARBA" id="ARBA00023015"/>
    </source>
</evidence>
<dbReference type="PRINTS" id="PR00046">
    <property type="entry name" value="SIGMA70FCT"/>
</dbReference>
<protein>
    <recommendedName>
        <fullName evidence="6">RNA polymerase sigma-70 domain-containing protein</fullName>
    </recommendedName>
</protein>
<dbReference type="Pfam" id="PF00140">
    <property type="entry name" value="Sigma70_r1_2"/>
    <property type="match status" value="1"/>
</dbReference>
<dbReference type="Pfam" id="PF04545">
    <property type="entry name" value="Sigma70_r4"/>
    <property type="match status" value="1"/>
</dbReference>
<dbReference type="InterPro" id="IPR013324">
    <property type="entry name" value="RNA_pol_sigma_r3/r4-like"/>
</dbReference>
<dbReference type="GO" id="GO:0003677">
    <property type="term" value="F:DNA binding"/>
    <property type="evidence" value="ECO:0007669"/>
    <property type="project" value="UniProtKB-KW"/>
</dbReference>
<evidence type="ECO:0000313" key="7">
    <source>
        <dbReference type="EMBL" id="KKM75016.1"/>
    </source>
</evidence>
<dbReference type="InterPro" id="IPR014284">
    <property type="entry name" value="RNA_pol_sigma-70_dom"/>
</dbReference>
<evidence type="ECO:0000259" key="6">
    <source>
        <dbReference type="PROSITE" id="PS00716"/>
    </source>
</evidence>
<proteinExistence type="predicted"/>
<evidence type="ECO:0000256" key="5">
    <source>
        <dbReference type="SAM" id="Coils"/>
    </source>
</evidence>
<gene>
    <name evidence="7" type="ORF">LCGC14_1394460</name>
</gene>
<dbReference type="InterPro" id="IPR007630">
    <property type="entry name" value="RNA_pol_sigma70_r4"/>
</dbReference>
<dbReference type="SUPFAM" id="SSF88946">
    <property type="entry name" value="Sigma2 domain of RNA polymerase sigma factors"/>
    <property type="match status" value="1"/>
</dbReference>
<keyword evidence="4" id="KW-0804">Transcription</keyword>
<dbReference type="InterPro" id="IPR009042">
    <property type="entry name" value="RNA_pol_sigma70_r1_2"/>
</dbReference>
<dbReference type="GO" id="GO:0006352">
    <property type="term" value="P:DNA-templated transcription initiation"/>
    <property type="evidence" value="ECO:0007669"/>
    <property type="project" value="InterPro"/>
</dbReference>
<keyword evidence="2" id="KW-0731">Sigma factor</keyword>
<keyword evidence="1" id="KW-0805">Transcription regulation</keyword>
<evidence type="ECO:0000256" key="2">
    <source>
        <dbReference type="ARBA" id="ARBA00023082"/>
    </source>
</evidence>
<dbReference type="AlphaFoldDB" id="A0A0F9KJS9"/>
<sequence length="395" mass="46090">MRVEYTKEIIEGEINEERTLSLNTVEDYLEEIGKTPLLSQEEESKVAKRIQEEKEKIIRLLEKTIDLIQKNSELFELFGKAEKEKKILNITGRRLDELKEVFDHLQQKKKQLDTIESSRSRERIQEALEELEKARNEYGVNRKRMIEANLRLVVSFAKKYTKRGVSFSDLIQEGNIGLSRAVDKFDYKCNKRFSTYASWWIRQSLSRAIADQSRTIRLPIHIVHLLRKLSKVSRKLEQELGREPTPEEIAKRAELSPRKIREALGISQGTISFDKPVGEDGDATMIDFIPNSAVPSPAYKLTLGMLRKEVRKLLEKVVKNTRELEILKLRFGLEERDYSLREIGKKYGVSRERIRQIQERSLSRLRAPAEERGLRGYLELLDSLRANTQGDYLEE</sequence>
<reference evidence="7" key="1">
    <citation type="journal article" date="2015" name="Nature">
        <title>Complex archaea that bridge the gap between prokaryotes and eukaryotes.</title>
        <authorList>
            <person name="Spang A."/>
            <person name="Saw J.H."/>
            <person name="Jorgensen S.L."/>
            <person name="Zaremba-Niedzwiedzka K."/>
            <person name="Martijn J."/>
            <person name="Lind A.E."/>
            <person name="van Eijk R."/>
            <person name="Schleper C."/>
            <person name="Guy L."/>
            <person name="Ettema T.J."/>
        </authorList>
    </citation>
    <scope>NUCLEOTIDE SEQUENCE</scope>
</reference>
<dbReference type="PROSITE" id="PS00716">
    <property type="entry name" value="SIGMA70_2"/>
    <property type="match status" value="1"/>
</dbReference>
<feature type="coiled-coil region" evidence="5">
    <location>
        <begin position="95"/>
        <end position="148"/>
    </location>
</feature>
<keyword evidence="3" id="KW-0238">DNA-binding</keyword>
<dbReference type="InterPro" id="IPR050239">
    <property type="entry name" value="Sigma-70_RNA_pol_init_factors"/>
</dbReference>
<dbReference type="InterPro" id="IPR007627">
    <property type="entry name" value="RNA_pol_sigma70_r2"/>
</dbReference>
<dbReference type="GO" id="GO:0016987">
    <property type="term" value="F:sigma factor activity"/>
    <property type="evidence" value="ECO:0007669"/>
    <property type="project" value="UniProtKB-KW"/>
</dbReference>
<feature type="domain" description="RNA polymerase sigma-70" evidence="6">
    <location>
        <begin position="339"/>
        <end position="365"/>
    </location>
</feature>
<dbReference type="NCBIfam" id="TIGR02937">
    <property type="entry name" value="sigma70-ECF"/>
    <property type="match status" value="1"/>
</dbReference>
<evidence type="ECO:0000256" key="4">
    <source>
        <dbReference type="ARBA" id="ARBA00023163"/>
    </source>
</evidence>
<name>A0A0F9KJS9_9ZZZZ</name>
<dbReference type="InterPro" id="IPR007624">
    <property type="entry name" value="RNA_pol_sigma70_r3"/>
</dbReference>
<accession>A0A0F9KJS9</accession>
<dbReference type="Gene3D" id="1.20.120.1810">
    <property type="match status" value="1"/>
</dbReference>
<evidence type="ECO:0000256" key="3">
    <source>
        <dbReference type="ARBA" id="ARBA00023125"/>
    </source>
</evidence>
<dbReference type="Pfam" id="PF04539">
    <property type="entry name" value="Sigma70_r3"/>
    <property type="match status" value="1"/>
</dbReference>